<protein>
    <submittedName>
        <fullName evidence="1">Uncharacterized protein</fullName>
    </submittedName>
</protein>
<proteinExistence type="predicted"/>
<gene>
    <name evidence="1" type="ORF">NCTC7915_00159</name>
</gene>
<dbReference type="RefSeq" id="WP_115029179.1">
    <property type="nucleotide sequence ID" value="NZ_UFYA01000001.1"/>
</dbReference>
<dbReference type="AlphaFoldDB" id="A0AA46GZL0"/>
<dbReference type="EMBL" id="UFYA01000001">
    <property type="protein sequence ID" value="STD03876.1"/>
    <property type="molecule type" value="Genomic_DNA"/>
</dbReference>
<accession>A0AA46GZL0</accession>
<evidence type="ECO:0000313" key="1">
    <source>
        <dbReference type="EMBL" id="STD03876.1"/>
    </source>
</evidence>
<sequence length="89" mass="9757">MSKYVPWMKASAPWVLLAVGLYMWFGTGEPLTGILFFTVAIMSWSEEETVGNPAGISGENPDVADIKKYRAEHPGATITDAIRALQARQ</sequence>
<reference evidence="1 2" key="1">
    <citation type="submission" date="2018-06" db="EMBL/GenBank/DDBJ databases">
        <authorList>
            <consortium name="Pathogen Informatics"/>
            <person name="Doyle S."/>
        </authorList>
    </citation>
    <scope>NUCLEOTIDE SEQUENCE [LARGE SCALE GENOMIC DNA]</scope>
    <source>
        <strain evidence="1 2">NCTC7915</strain>
    </source>
</reference>
<dbReference type="Proteomes" id="UP000254118">
    <property type="component" value="Unassembled WGS sequence"/>
</dbReference>
<comment type="caution">
    <text evidence="1">The sequence shown here is derived from an EMBL/GenBank/DDBJ whole genome shotgun (WGS) entry which is preliminary data.</text>
</comment>
<name>A0AA46GZL0_9MICO</name>
<organism evidence="1 2">
    <name type="scientific">Dermatophilus congolensis</name>
    <dbReference type="NCBI Taxonomy" id="1863"/>
    <lineage>
        <taxon>Bacteria</taxon>
        <taxon>Bacillati</taxon>
        <taxon>Actinomycetota</taxon>
        <taxon>Actinomycetes</taxon>
        <taxon>Micrococcales</taxon>
        <taxon>Dermatophilaceae</taxon>
        <taxon>Dermatophilus</taxon>
    </lineage>
</organism>
<evidence type="ECO:0000313" key="2">
    <source>
        <dbReference type="Proteomes" id="UP000254118"/>
    </source>
</evidence>